<proteinExistence type="predicted"/>
<evidence type="ECO:0000313" key="3">
    <source>
        <dbReference type="Proteomes" id="UP000199622"/>
    </source>
</evidence>
<dbReference type="EMBL" id="FNSO01000004">
    <property type="protein sequence ID" value="SED42112.1"/>
    <property type="molecule type" value="Genomic_DNA"/>
</dbReference>
<dbReference type="RefSeq" id="WP_091316862.1">
    <property type="nucleotide sequence ID" value="NZ_FNSO01000004.1"/>
</dbReference>
<accession>A0A1H5AIN6</accession>
<dbReference type="AlphaFoldDB" id="A0A1H5AIN6"/>
<keyword evidence="1" id="KW-0732">Signal</keyword>
<reference evidence="3" key="1">
    <citation type="submission" date="2016-10" db="EMBL/GenBank/DDBJ databases">
        <authorList>
            <person name="Varghese N."/>
            <person name="Submissions S."/>
        </authorList>
    </citation>
    <scope>NUCLEOTIDE SEQUENCE [LARGE SCALE GENOMIC DNA]</scope>
    <source>
        <strain evidence="3">DSM 44544</strain>
    </source>
</reference>
<evidence type="ECO:0000256" key="1">
    <source>
        <dbReference type="SAM" id="SignalP"/>
    </source>
</evidence>
<sequence>MRKSVLRGVIATTVAGTALVLTSPAAMAEPKHADCPQSYCSVVQVDGFPGGTLSVDADVHGDGKSRWQVWGPNGYYCSGTFEAVWGPGSWLCFNAPAGRYSAGVEGPQGPSNIGLRW</sequence>
<name>A0A1H5AIN6_9PSEU</name>
<organism evidence="2 3">
    <name type="scientific">Amycolatopsis tolypomycina</name>
    <dbReference type="NCBI Taxonomy" id="208445"/>
    <lineage>
        <taxon>Bacteria</taxon>
        <taxon>Bacillati</taxon>
        <taxon>Actinomycetota</taxon>
        <taxon>Actinomycetes</taxon>
        <taxon>Pseudonocardiales</taxon>
        <taxon>Pseudonocardiaceae</taxon>
        <taxon>Amycolatopsis</taxon>
    </lineage>
</organism>
<feature type="signal peptide" evidence="1">
    <location>
        <begin position="1"/>
        <end position="28"/>
    </location>
</feature>
<protein>
    <submittedName>
        <fullName evidence="2">Uncharacterized protein</fullName>
    </submittedName>
</protein>
<keyword evidence="3" id="KW-1185">Reference proteome</keyword>
<evidence type="ECO:0000313" key="2">
    <source>
        <dbReference type="EMBL" id="SED42112.1"/>
    </source>
</evidence>
<gene>
    <name evidence="2" type="ORF">SAMN04489727_7802</name>
</gene>
<dbReference type="Proteomes" id="UP000199622">
    <property type="component" value="Unassembled WGS sequence"/>
</dbReference>
<dbReference type="OrthoDB" id="3692308at2"/>
<feature type="chain" id="PRO_5011719935" evidence="1">
    <location>
        <begin position="29"/>
        <end position="117"/>
    </location>
</feature>
<dbReference type="STRING" id="208445.SAMN04489727_7802"/>